<evidence type="ECO:0008006" key="3">
    <source>
        <dbReference type="Google" id="ProtNLM"/>
    </source>
</evidence>
<protein>
    <recommendedName>
        <fullName evidence="3">Glycosyl transferase family 28 C-terminal domain-containing protein</fullName>
    </recommendedName>
</protein>
<keyword evidence="2" id="KW-1185">Reference proteome</keyword>
<organism evidence="1 2">
    <name type="scientific">Thiomicrorhabdus marina</name>
    <dbReference type="NCBI Taxonomy" id="2818442"/>
    <lineage>
        <taxon>Bacteria</taxon>
        <taxon>Pseudomonadati</taxon>
        <taxon>Pseudomonadota</taxon>
        <taxon>Gammaproteobacteria</taxon>
        <taxon>Thiotrichales</taxon>
        <taxon>Piscirickettsiaceae</taxon>
        <taxon>Thiomicrorhabdus</taxon>
    </lineage>
</organism>
<dbReference type="RefSeq" id="WP_208150179.1">
    <property type="nucleotide sequence ID" value="NZ_JAGETV010000015.1"/>
</dbReference>
<dbReference type="Gene3D" id="3.40.50.2000">
    <property type="entry name" value="Glycogen Phosphorylase B"/>
    <property type="match status" value="1"/>
</dbReference>
<name>A0ABS3Q5N2_9GAMM</name>
<evidence type="ECO:0000313" key="1">
    <source>
        <dbReference type="EMBL" id="MBO1927650.1"/>
    </source>
</evidence>
<proteinExistence type="predicted"/>
<dbReference type="EMBL" id="JAGETV010000015">
    <property type="protein sequence ID" value="MBO1927650.1"/>
    <property type="molecule type" value="Genomic_DNA"/>
</dbReference>
<dbReference type="SUPFAM" id="SSF53756">
    <property type="entry name" value="UDP-Glycosyltransferase/glycogen phosphorylase"/>
    <property type="match status" value="1"/>
</dbReference>
<reference evidence="1 2" key="1">
    <citation type="submission" date="2021-03" db="EMBL/GenBank/DDBJ databases">
        <title>Thiomicrorhabdus sp.nov.,novel sulfur-oxidizing bacteria isolated from coastal sediment.</title>
        <authorList>
            <person name="Liu X."/>
        </authorList>
    </citation>
    <scope>NUCLEOTIDE SEQUENCE [LARGE SCALE GENOMIC DNA]</scope>
    <source>
        <strain evidence="1 2">6S2-11</strain>
    </source>
</reference>
<evidence type="ECO:0000313" key="2">
    <source>
        <dbReference type="Proteomes" id="UP000664835"/>
    </source>
</evidence>
<comment type="caution">
    <text evidence="1">The sequence shown here is derived from an EMBL/GenBank/DDBJ whole genome shotgun (WGS) entry which is preliminary data.</text>
</comment>
<gene>
    <name evidence="1" type="ORF">J3998_08680</name>
</gene>
<sequence length="358" mass="40513">MKNCQKNKTPIKVLLIPSSGEKGSGETLNAIQIINFLSERVENISFHIALHKNSPFIKNFDCDVILTEKTPTDSDEILIPETRKIKPNFSFFIGAGSSKLFRASKKTGSFNIFISYSKEMRARGLKLNRIMNIDFHLVDQYESSLPKLRLSERIKCLFFNKSKPHYLGPIFQTCSLIKKNNTLKKYNLTAGNYILVSLGSGGDKNQNNQYYNEIIHENLCKLKEKNQIKVLHIFGKAFPLKIPEGNNDHICIDFMTPNEFICLLESAKFAIINGGGTLSQAISLNTPTLSCAITPDQPDRVNAFENMGLTKSFIPEGDFTDVILSFNTKNIKENLQRSKNLNSLEQIFRIISFKNKSL</sequence>
<accession>A0ABS3Q5N2</accession>
<dbReference type="Proteomes" id="UP000664835">
    <property type="component" value="Unassembled WGS sequence"/>
</dbReference>